<feature type="transmembrane region" description="Helical" evidence="1">
    <location>
        <begin position="156"/>
        <end position="174"/>
    </location>
</feature>
<comment type="caution">
    <text evidence="3">The sequence shown here is derived from an EMBL/GenBank/DDBJ whole genome shotgun (WGS) entry which is preliminary data.</text>
</comment>
<evidence type="ECO:0000259" key="2">
    <source>
        <dbReference type="SMART" id="SM00014"/>
    </source>
</evidence>
<protein>
    <submittedName>
        <fullName evidence="3">PAP2 family protein</fullName>
    </submittedName>
</protein>
<dbReference type="SUPFAM" id="SSF48317">
    <property type="entry name" value="Acid phosphatase/Vanadium-dependent haloperoxidase"/>
    <property type="match status" value="1"/>
</dbReference>
<evidence type="ECO:0000313" key="3">
    <source>
        <dbReference type="EMBL" id="KFJ03106.1"/>
    </source>
</evidence>
<evidence type="ECO:0000313" key="4">
    <source>
        <dbReference type="Proteomes" id="UP000029055"/>
    </source>
</evidence>
<organism evidence="3 4">
    <name type="scientific">Bifidobacterium subtile</name>
    <dbReference type="NCBI Taxonomy" id="77635"/>
    <lineage>
        <taxon>Bacteria</taxon>
        <taxon>Bacillati</taxon>
        <taxon>Actinomycetota</taxon>
        <taxon>Actinomycetes</taxon>
        <taxon>Bifidobacteriales</taxon>
        <taxon>Bifidobacteriaceae</taxon>
        <taxon>Bifidobacterium</taxon>
    </lineage>
</organism>
<feature type="transmembrane region" description="Helical" evidence="1">
    <location>
        <begin position="26"/>
        <end position="51"/>
    </location>
</feature>
<sequence>MKHILAQFDTAVTRCIADLPPVLHPFFLAVTALGSPVATMTIGAVVAGWGYFHANLRLACSGAFIWLTLGVGSIIKLIVDRERPQTAYAAHLLFDTNSFPSGHTSGSTIAYGLLAYLAWHLLPQPYSTMAVVLLILLIVIIGISRIYLGAHFPSDVIAGWLLGAVALCIVIFVLRPLA</sequence>
<keyword evidence="1" id="KW-0812">Transmembrane</keyword>
<gene>
    <name evidence="3" type="ORF">BISU_1038</name>
</gene>
<dbReference type="Pfam" id="PF01569">
    <property type="entry name" value="PAP2"/>
    <property type="match status" value="1"/>
</dbReference>
<dbReference type="SMART" id="SM00014">
    <property type="entry name" value="acidPPc"/>
    <property type="match status" value="1"/>
</dbReference>
<feature type="transmembrane region" description="Helical" evidence="1">
    <location>
        <begin position="58"/>
        <end position="79"/>
    </location>
</feature>
<proteinExistence type="predicted"/>
<feature type="transmembrane region" description="Helical" evidence="1">
    <location>
        <begin position="131"/>
        <end position="150"/>
    </location>
</feature>
<name>A0A087E5Q5_9BIFI</name>
<dbReference type="InterPro" id="IPR000326">
    <property type="entry name" value="PAP2/HPO"/>
</dbReference>
<dbReference type="AlphaFoldDB" id="A0A087E5Q5"/>
<dbReference type="RefSeq" id="WP_024464041.1">
    <property type="nucleotide sequence ID" value="NZ_CP062939.1"/>
</dbReference>
<dbReference type="InterPro" id="IPR036938">
    <property type="entry name" value="PAP2/HPO_sf"/>
</dbReference>
<keyword evidence="1" id="KW-1133">Transmembrane helix</keyword>
<feature type="domain" description="Phosphatidic acid phosphatase type 2/haloperoxidase" evidence="2">
    <location>
        <begin position="56"/>
        <end position="171"/>
    </location>
</feature>
<accession>A0A087E5Q5</accession>
<dbReference type="eggNOG" id="COG0671">
    <property type="taxonomic scope" value="Bacteria"/>
</dbReference>
<keyword evidence="1" id="KW-0472">Membrane</keyword>
<dbReference type="PANTHER" id="PTHR14969">
    <property type="entry name" value="SPHINGOSINE-1-PHOSPHATE PHOSPHOHYDROLASE"/>
    <property type="match status" value="1"/>
</dbReference>
<dbReference type="EMBL" id="JGZR01000007">
    <property type="protein sequence ID" value="KFJ03106.1"/>
    <property type="molecule type" value="Genomic_DNA"/>
</dbReference>
<reference evidence="3 4" key="1">
    <citation type="submission" date="2014-03" db="EMBL/GenBank/DDBJ databases">
        <title>Genomics of Bifidobacteria.</title>
        <authorList>
            <person name="Ventura M."/>
            <person name="Milani C."/>
            <person name="Lugli G.A."/>
        </authorList>
    </citation>
    <scope>NUCLEOTIDE SEQUENCE [LARGE SCALE GENOMIC DNA]</scope>
    <source>
        <strain evidence="3 4">LMG 11597</strain>
    </source>
</reference>
<evidence type="ECO:0000256" key="1">
    <source>
        <dbReference type="SAM" id="Phobius"/>
    </source>
</evidence>
<feature type="transmembrane region" description="Helical" evidence="1">
    <location>
        <begin position="99"/>
        <end position="119"/>
    </location>
</feature>
<dbReference type="STRING" id="77635.BISU_1038"/>
<dbReference type="Proteomes" id="UP000029055">
    <property type="component" value="Unassembled WGS sequence"/>
</dbReference>
<keyword evidence="4" id="KW-1185">Reference proteome</keyword>
<dbReference type="Gene3D" id="1.20.144.10">
    <property type="entry name" value="Phosphatidic acid phosphatase type 2/haloperoxidase"/>
    <property type="match status" value="1"/>
</dbReference>
<dbReference type="PANTHER" id="PTHR14969:SF13">
    <property type="entry name" value="AT30094P"/>
    <property type="match status" value="1"/>
</dbReference>
<dbReference type="OrthoDB" id="5289372at2"/>
<dbReference type="CDD" id="cd03392">
    <property type="entry name" value="PAP2_like_2"/>
    <property type="match status" value="1"/>
</dbReference>